<feature type="region of interest" description="Disordered" evidence="1">
    <location>
        <begin position="1"/>
        <end position="73"/>
    </location>
</feature>
<evidence type="ECO:0000313" key="2">
    <source>
        <dbReference type="EMBL" id="KAK3234266.1"/>
    </source>
</evidence>
<organism evidence="2 3">
    <name type="scientific">Cymbomonas tetramitiformis</name>
    <dbReference type="NCBI Taxonomy" id="36881"/>
    <lineage>
        <taxon>Eukaryota</taxon>
        <taxon>Viridiplantae</taxon>
        <taxon>Chlorophyta</taxon>
        <taxon>Pyramimonadophyceae</taxon>
        <taxon>Pyramimonadales</taxon>
        <taxon>Pyramimonadaceae</taxon>
        <taxon>Cymbomonas</taxon>
    </lineage>
</organism>
<dbReference type="EMBL" id="LGRX02035526">
    <property type="protein sequence ID" value="KAK3234266.1"/>
    <property type="molecule type" value="Genomic_DNA"/>
</dbReference>
<name>A0AAE0BCY2_9CHLO</name>
<accession>A0AAE0BCY2</accession>
<feature type="compositionally biased region" description="Low complexity" evidence="1">
    <location>
        <begin position="297"/>
        <end position="317"/>
    </location>
</feature>
<proteinExistence type="predicted"/>
<feature type="region of interest" description="Disordered" evidence="1">
    <location>
        <begin position="245"/>
        <end position="346"/>
    </location>
</feature>
<feature type="compositionally biased region" description="Basic and acidic residues" evidence="1">
    <location>
        <begin position="337"/>
        <end position="346"/>
    </location>
</feature>
<protein>
    <recommendedName>
        <fullName evidence="4">Myb/SANT-like domain-containing protein</fullName>
    </recommendedName>
</protein>
<feature type="compositionally biased region" description="Low complexity" evidence="1">
    <location>
        <begin position="270"/>
        <end position="280"/>
    </location>
</feature>
<gene>
    <name evidence="2" type="ORF">CYMTET_55485</name>
</gene>
<dbReference type="AlphaFoldDB" id="A0AAE0BCY2"/>
<dbReference type="Proteomes" id="UP001190700">
    <property type="component" value="Unassembled WGS sequence"/>
</dbReference>
<sequence>MNTSEAPTEPIPAPETQPQIPPPSIIPTPVTLCVDDDDHMFTKKKKPAPKRKAAPKKSPAAKKTKTEKQKLDSTVRVSKQQPAMTLVEVEFLIESRLKRQNQFEGTIAKNDDIWKIITAEHNKKFNVARMFTSLRKRYSVETAQYREYYYECNKEWTGMSRDEKEEQSENVVRPTHADIFEKFNYNKRPLVIPETLYDGECDTCNFQQNPDGGDQTFGEEDDLHDLMGGDDEWVTDAVFSTPANISNVSATPSRPQGTTPAHSPADTNGTPSTTPVTPVPFTDLSTETPNPDLVEITAPAANPAPTENPAPTANTGPDANPAPIANTGPDANPAPTTEHRSRCEPA</sequence>
<feature type="compositionally biased region" description="Pro residues" evidence="1">
    <location>
        <begin position="9"/>
        <end position="26"/>
    </location>
</feature>
<reference evidence="2 3" key="1">
    <citation type="journal article" date="2015" name="Genome Biol. Evol.">
        <title>Comparative Genomics of a Bacterivorous Green Alga Reveals Evolutionary Causalities and Consequences of Phago-Mixotrophic Mode of Nutrition.</title>
        <authorList>
            <person name="Burns J.A."/>
            <person name="Paasch A."/>
            <person name="Narechania A."/>
            <person name="Kim E."/>
        </authorList>
    </citation>
    <scope>NUCLEOTIDE SEQUENCE [LARGE SCALE GENOMIC DNA]</scope>
    <source>
        <strain evidence="2 3">PLY_AMNH</strain>
    </source>
</reference>
<keyword evidence="3" id="KW-1185">Reference proteome</keyword>
<feature type="compositionally biased region" description="Basic residues" evidence="1">
    <location>
        <begin position="42"/>
        <end position="63"/>
    </location>
</feature>
<evidence type="ECO:0000256" key="1">
    <source>
        <dbReference type="SAM" id="MobiDB-lite"/>
    </source>
</evidence>
<comment type="caution">
    <text evidence="2">The sequence shown here is derived from an EMBL/GenBank/DDBJ whole genome shotgun (WGS) entry which is preliminary data.</text>
</comment>
<evidence type="ECO:0000313" key="3">
    <source>
        <dbReference type="Proteomes" id="UP001190700"/>
    </source>
</evidence>
<feature type="compositionally biased region" description="Basic and acidic residues" evidence="1">
    <location>
        <begin position="64"/>
        <end position="73"/>
    </location>
</feature>
<evidence type="ECO:0008006" key="4">
    <source>
        <dbReference type="Google" id="ProtNLM"/>
    </source>
</evidence>
<feature type="compositionally biased region" description="Polar residues" evidence="1">
    <location>
        <begin position="245"/>
        <end position="269"/>
    </location>
</feature>